<feature type="region of interest" description="Disordered" evidence="1">
    <location>
        <begin position="1"/>
        <end position="50"/>
    </location>
</feature>
<protein>
    <submittedName>
        <fullName evidence="2">Uncharacterized protein</fullName>
    </submittedName>
</protein>
<accession>A0ABS6U3G1</accession>
<dbReference type="EMBL" id="JADQDF010000001">
    <property type="protein sequence ID" value="MBW0126772.1"/>
    <property type="molecule type" value="Genomic_DNA"/>
</dbReference>
<dbReference type="RefSeq" id="WP_218592821.1">
    <property type="nucleotide sequence ID" value="NZ_JADQDE010000300.1"/>
</dbReference>
<gene>
    <name evidence="2" type="ORF">I4I82_03645</name>
</gene>
<dbReference type="Proteomes" id="UP000694300">
    <property type="component" value="Unassembled WGS sequence"/>
</dbReference>
<feature type="region of interest" description="Disordered" evidence="1">
    <location>
        <begin position="119"/>
        <end position="155"/>
    </location>
</feature>
<reference evidence="2 3" key="1">
    <citation type="submission" date="2020-11" db="EMBL/GenBank/DDBJ databases">
        <title>Pseudonocardia abyssalis sp. nov. and Pseudonocardia oceani sp. nov., description and phylogenomic analysis of two novel actinomycetes isolated from the deep Southern Ocean.</title>
        <authorList>
            <person name="Parra J."/>
        </authorList>
    </citation>
    <scope>NUCLEOTIDE SEQUENCE [LARGE SCALE GENOMIC DNA]</scope>
    <source>
        <strain evidence="3">KRD185</strain>
    </source>
</reference>
<comment type="caution">
    <text evidence="2">The sequence shown here is derived from an EMBL/GenBank/DDBJ whole genome shotgun (WGS) entry which is preliminary data.</text>
</comment>
<evidence type="ECO:0000313" key="3">
    <source>
        <dbReference type="Proteomes" id="UP000694300"/>
    </source>
</evidence>
<name>A0ABS6U3G1_9PSEU</name>
<evidence type="ECO:0000256" key="1">
    <source>
        <dbReference type="SAM" id="MobiDB-lite"/>
    </source>
</evidence>
<keyword evidence="3" id="KW-1185">Reference proteome</keyword>
<evidence type="ECO:0000313" key="2">
    <source>
        <dbReference type="EMBL" id="MBW0126772.1"/>
    </source>
</evidence>
<sequence>MSGEFYAPETPDMPELTETDAPEPTDQDDFTETGSSHEYVDTDGDGYAETTVIDSNADGEVDAVLTDVDGDFYDDIAQFDNTPGDGQFTPDVVAVSTGGDGLADIVIDDTDLDGIFDTVTPGNDEPLPYANPYETSAGVAPTETPIADAPFDPRA</sequence>
<feature type="compositionally biased region" description="Acidic residues" evidence="1">
    <location>
        <begin position="15"/>
        <end position="31"/>
    </location>
</feature>
<proteinExistence type="predicted"/>
<organism evidence="2 3">
    <name type="scientific">Pseudonocardia oceani</name>
    <dbReference type="NCBI Taxonomy" id="2792013"/>
    <lineage>
        <taxon>Bacteria</taxon>
        <taxon>Bacillati</taxon>
        <taxon>Actinomycetota</taxon>
        <taxon>Actinomycetes</taxon>
        <taxon>Pseudonocardiales</taxon>
        <taxon>Pseudonocardiaceae</taxon>
        <taxon>Pseudonocardia</taxon>
    </lineage>
</organism>